<dbReference type="GO" id="GO:0009231">
    <property type="term" value="P:riboflavin biosynthetic process"/>
    <property type="evidence" value="ECO:0007669"/>
    <property type="project" value="InterPro"/>
</dbReference>
<evidence type="ECO:0000313" key="3">
    <source>
        <dbReference type="Proteomes" id="UP000321301"/>
    </source>
</evidence>
<dbReference type="InterPro" id="IPR002734">
    <property type="entry name" value="RibDG_C"/>
</dbReference>
<dbReference type="EMBL" id="BJYV01000007">
    <property type="protein sequence ID" value="GEO21473.1"/>
    <property type="molecule type" value="Genomic_DNA"/>
</dbReference>
<evidence type="ECO:0000313" key="2">
    <source>
        <dbReference type="EMBL" id="GEO21473.1"/>
    </source>
</evidence>
<dbReference type="Proteomes" id="UP000321301">
    <property type="component" value="Unassembled WGS sequence"/>
</dbReference>
<keyword evidence="3" id="KW-1185">Reference proteome</keyword>
<dbReference type="GO" id="GO:0008703">
    <property type="term" value="F:5-amino-6-(5-phosphoribosylamino)uracil reductase activity"/>
    <property type="evidence" value="ECO:0007669"/>
    <property type="project" value="InterPro"/>
</dbReference>
<organism evidence="2 3">
    <name type="scientific">Cyclobacterium qasimii</name>
    <dbReference type="NCBI Taxonomy" id="1350429"/>
    <lineage>
        <taxon>Bacteria</taxon>
        <taxon>Pseudomonadati</taxon>
        <taxon>Bacteroidota</taxon>
        <taxon>Cytophagia</taxon>
        <taxon>Cytophagales</taxon>
        <taxon>Cyclobacteriaceae</taxon>
        <taxon>Cyclobacterium</taxon>
    </lineage>
</organism>
<proteinExistence type="predicted"/>
<feature type="domain" description="Bacterial bifunctional deaminase-reductase C-terminal" evidence="1">
    <location>
        <begin position="3"/>
        <end position="169"/>
    </location>
</feature>
<name>A0A512CB83_9BACT</name>
<dbReference type="SUPFAM" id="SSF53597">
    <property type="entry name" value="Dihydrofolate reductase-like"/>
    <property type="match status" value="1"/>
</dbReference>
<dbReference type="PANTHER" id="PTHR38011:SF11">
    <property type="entry name" value="2,5-DIAMINO-6-RIBOSYLAMINO-4(3H)-PYRIMIDINONE 5'-PHOSPHATE REDUCTASE"/>
    <property type="match status" value="1"/>
</dbReference>
<gene>
    <name evidence="2" type="primary">folA2</name>
    <name evidence="2" type="ORF">CQA01_20070</name>
</gene>
<dbReference type="PANTHER" id="PTHR38011">
    <property type="entry name" value="DIHYDROFOLATE REDUCTASE FAMILY PROTEIN (AFU_ORTHOLOGUE AFUA_8G06820)"/>
    <property type="match status" value="1"/>
</dbReference>
<accession>A0A512CB83</accession>
<reference evidence="2 3" key="1">
    <citation type="submission" date="2019-07" db="EMBL/GenBank/DDBJ databases">
        <title>Whole genome shotgun sequence of Cyclobacterium qasimii NBRC 106168.</title>
        <authorList>
            <person name="Hosoyama A."/>
            <person name="Uohara A."/>
            <person name="Ohji S."/>
            <person name="Ichikawa N."/>
        </authorList>
    </citation>
    <scope>NUCLEOTIDE SEQUENCE [LARGE SCALE GENOMIC DNA]</scope>
    <source>
        <strain evidence="2 3">NBRC 106168</strain>
    </source>
</reference>
<evidence type="ECO:0000259" key="1">
    <source>
        <dbReference type="Pfam" id="PF01872"/>
    </source>
</evidence>
<dbReference type="RefSeq" id="WP_020889160.1">
    <property type="nucleotide sequence ID" value="NZ_BJYV01000007.1"/>
</dbReference>
<dbReference type="InterPro" id="IPR024072">
    <property type="entry name" value="DHFR-like_dom_sf"/>
</dbReference>
<dbReference type="AlphaFoldDB" id="A0A512CB83"/>
<dbReference type="InterPro" id="IPR050765">
    <property type="entry name" value="Riboflavin_Biosynth_HTPR"/>
</dbReference>
<sequence>MKKLIYYVAISIDGFISGPNDDIGLFLSEGEGVTKYQEDLMKFNTVIMGRKTYEFGYKYGLKPGQAPYPHMEHYIFSNNLQIPGLASNVHLSKVEIKNVKDVISNSDTDVYLCGGGQFAGWLLDNGLINQVKLKVNPIVLGQGKSLFGESKTAAKLKLVSTESFQEGLQILTYDLSI</sequence>
<protein>
    <submittedName>
        <fullName evidence="2">Dihydrofolate reductase</fullName>
    </submittedName>
</protein>
<comment type="caution">
    <text evidence="2">The sequence shown here is derived from an EMBL/GenBank/DDBJ whole genome shotgun (WGS) entry which is preliminary data.</text>
</comment>
<dbReference type="Pfam" id="PF01872">
    <property type="entry name" value="RibD_C"/>
    <property type="match status" value="1"/>
</dbReference>
<dbReference type="Gene3D" id="3.40.430.10">
    <property type="entry name" value="Dihydrofolate Reductase, subunit A"/>
    <property type="match status" value="1"/>
</dbReference>